<dbReference type="InterPro" id="IPR014140">
    <property type="entry name" value="DNA_helicase_suAddB"/>
</dbReference>
<evidence type="ECO:0000256" key="8">
    <source>
        <dbReference type="ARBA" id="ARBA00022839"/>
    </source>
</evidence>
<accession>A0A401LGQ4</accession>
<dbReference type="Pfam" id="PF21445">
    <property type="entry name" value="ADDB_N"/>
    <property type="match status" value="1"/>
</dbReference>
<evidence type="ECO:0000259" key="15">
    <source>
        <dbReference type="Pfam" id="PF21445"/>
    </source>
</evidence>
<evidence type="ECO:0000256" key="12">
    <source>
        <dbReference type="ARBA" id="ARBA00023125"/>
    </source>
</evidence>
<dbReference type="GO" id="GO:0004527">
    <property type="term" value="F:exonuclease activity"/>
    <property type="evidence" value="ECO:0007669"/>
    <property type="project" value="UniProtKB-KW"/>
</dbReference>
<keyword evidence="11" id="KW-0411">Iron-sulfur</keyword>
<keyword evidence="1" id="KW-0004">4Fe-4S</keyword>
<dbReference type="InterPro" id="IPR049035">
    <property type="entry name" value="ADDB_N"/>
</dbReference>
<dbReference type="EMBL" id="BHVZ01000014">
    <property type="protein sequence ID" value="GCB30701.1"/>
    <property type="molecule type" value="Genomic_DNA"/>
</dbReference>
<keyword evidence="13" id="KW-0234">DNA repair</keyword>
<organism evidence="16 17">
    <name type="scientific">Anaerotignum faecicola</name>
    <dbReference type="NCBI Taxonomy" id="2358141"/>
    <lineage>
        <taxon>Bacteria</taxon>
        <taxon>Bacillati</taxon>
        <taxon>Bacillota</taxon>
        <taxon>Clostridia</taxon>
        <taxon>Lachnospirales</taxon>
        <taxon>Anaerotignaceae</taxon>
        <taxon>Anaerotignum</taxon>
    </lineage>
</organism>
<evidence type="ECO:0000256" key="10">
    <source>
        <dbReference type="ARBA" id="ARBA00023004"/>
    </source>
</evidence>
<dbReference type="InterPro" id="IPR011604">
    <property type="entry name" value="PDDEXK-like_dom_sf"/>
</dbReference>
<dbReference type="Proteomes" id="UP000287361">
    <property type="component" value="Unassembled WGS sequence"/>
</dbReference>
<dbReference type="OrthoDB" id="9758506at2"/>
<dbReference type="GO" id="GO:0003677">
    <property type="term" value="F:DNA binding"/>
    <property type="evidence" value="ECO:0007669"/>
    <property type="project" value="UniProtKB-KW"/>
</dbReference>
<sequence length="1132" mass="127429">MGLRFIIGRAGTGKTHLCIEEIIHQSNTGAKRQILIVPEQFTSQAERDLIAATGQNAILTAEVLSFGRLAHRVFSKKGIGNRLPLGDIGKAMALRKILLAEKDNISYFHSVLEQPGFIDQLGLTISEFFQYRISPEDTETLAQAEGLSHAAREKLTDLNRIYRSYLDFLRQEYISADETLGLLAERLDESLGFADTEFWLDGFYGFTPQEYSVIRRLLQLSAQVNITLPMDKNSFYGAFLPPSAPFYEPYLTKKKLLALAEELQLAPVPPTLLEKNFRAETDALRNLEQEYFHSFFRKAPLAESVHVVACPSLQEEIRFAAGKILRLVREEGLRFRQIAIVTNAMETYEKSLRGILEEYDIPCFIDARRETTAHPLVTLLTSLLDILVYDFKYEAVFSYLKSGLSLLSTEEIDILENYVLAYGIKGWKWRQDTWDYGIQREGAEAVDAVNLLRDRVLAPFAPLLALPQKKVFPLREFLQALLSHLEQLHAAETLDVWAQSATSAGNLNKAEEYRQIWQLVMDVLEKADAILGKEELTLEEMAKILKAGLEKCSMGVIPPTADCLLIGDIERSRLPEIKYLFVLGVNEGVLPSPATAQGIFTEAERDLLTAQGVELASGGKQKIFEEQFLIYRGLTRPSKGLWLTYAANDAEGRELSPSSLIERLQRLDEGLQIEPMPAFDLEETAPAAVFHLLGGEMRKATAEAPLSPLWQDIYGFFDENSQWQKHLSLLKQGIGKTAKPERLSPKTAKTLYGKNIFSSVSRLERFAGCPFSFFAEYGLKAEERRLYQLNTPDLGSLFHEVLELFSNKLEQDSLPWTSLTKEETTARIHAAVEDAAPRLGNRILLDSAANQYLIRRLKRISTRAAWTLVQHLQQGDFVPAGYEVGFGAHEALPPIVIRLQDGGSLILNGKIDRVDLLDASGTRYVKIIDYKSGNKTFHFQDIYYGLQLQLLVYLDAYLKYYKKTGASFKPGGVFYFRITDPTLALDEELSAEAIEKILYEKMRMSGLLLQEDVLIHGLDHSLAESRSSAIVPVGYTKKGDPTAASNLATEEQYAAILDFVATRTQEIGDAMKAGIIAPAPYRDGQRTPCAYCSYRSLCRHSYAEAPKWRKLKKIDKVDFWESITPKQPPETE</sequence>
<dbReference type="InterPro" id="IPR027417">
    <property type="entry name" value="P-loop_NTPase"/>
</dbReference>
<evidence type="ECO:0000256" key="2">
    <source>
        <dbReference type="ARBA" id="ARBA00022722"/>
    </source>
</evidence>
<dbReference type="AlphaFoldDB" id="A0A401LGQ4"/>
<evidence type="ECO:0000259" key="14">
    <source>
        <dbReference type="Pfam" id="PF12705"/>
    </source>
</evidence>
<dbReference type="InterPro" id="IPR038726">
    <property type="entry name" value="PDDEXK_AddAB-type"/>
</dbReference>
<keyword evidence="17" id="KW-1185">Reference proteome</keyword>
<keyword evidence="6" id="KW-0378">Hydrolase</keyword>
<dbReference type="Pfam" id="PF12705">
    <property type="entry name" value="PDDEXK_1"/>
    <property type="match status" value="1"/>
</dbReference>
<dbReference type="PANTHER" id="PTHR30591">
    <property type="entry name" value="RECBCD ENZYME SUBUNIT RECC"/>
    <property type="match status" value="1"/>
</dbReference>
<keyword evidence="5" id="KW-0227">DNA damage</keyword>
<feature type="domain" description="PD-(D/E)XK endonuclease-like" evidence="14">
    <location>
        <begin position="759"/>
        <end position="1099"/>
    </location>
</feature>
<evidence type="ECO:0000256" key="6">
    <source>
        <dbReference type="ARBA" id="ARBA00022801"/>
    </source>
</evidence>
<evidence type="ECO:0000256" key="1">
    <source>
        <dbReference type="ARBA" id="ARBA00022485"/>
    </source>
</evidence>
<dbReference type="PANTHER" id="PTHR30591:SF1">
    <property type="entry name" value="RECBCD ENZYME SUBUNIT RECC"/>
    <property type="match status" value="1"/>
</dbReference>
<dbReference type="GO" id="GO:0000724">
    <property type="term" value="P:double-strand break repair via homologous recombination"/>
    <property type="evidence" value="ECO:0007669"/>
    <property type="project" value="InterPro"/>
</dbReference>
<keyword evidence="2" id="KW-0540">Nuclease</keyword>
<evidence type="ECO:0000256" key="4">
    <source>
        <dbReference type="ARBA" id="ARBA00022741"/>
    </source>
</evidence>
<evidence type="ECO:0000256" key="13">
    <source>
        <dbReference type="ARBA" id="ARBA00023204"/>
    </source>
</evidence>
<evidence type="ECO:0000313" key="17">
    <source>
        <dbReference type="Proteomes" id="UP000287361"/>
    </source>
</evidence>
<evidence type="ECO:0000256" key="5">
    <source>
        <dbReference type="ARBA" id="ARBA00022763"/>
    </source>
</evidence>
<dbReference type="GO" id="GO:0046872">
    <property type="term" value="F:metal ion binding"/>
    <property type="evidence" value="ECO:0007669"/>
    <property type="project" value="UniProtKB-KW"/>
</dbReference>
<keyword evidence="4" id="KW-0547">Nucleotide-binding</keyword>
<evidence type="ECO:0000313" key="16">
    <source>
        <dbReference type="EMBL" id="GCB30701.1"/>
    </source>
</evidence>
<dbReference type="SUPFAM" id="SSF52540">
    <property type="entry name" value="P-loop containing nucleoside triphosphate hydrolases"/>
    <property type="match status" value="1"/>
</dbReference>
<keyword evidence="10" id="KW-0408">Iron</keyword>
<comment type="caution">
    <text evidence="16">The sequence shown here is derived from an EMBL/GenBank/DDBJ whole genome shotgun (WGS) entry which is preliminary data.</text>
</comment>
<dbReference type="Gene3D" id="3.90.320.10">
    <property type="match status" value="1"/>
</dbReference>
<proteinExistence type="predicted"/>
<keyword evidence="9" id="KW-0067">ATP-binding</keyword>
<evidence type="ECO:0000256" key="11">
    <source>
        <dbReference type="ARBA" id="ARBA00023014"/>
    </source>
</evidence>
<keyword evidence="3" id="KW-0479">Metal-binding</keyword>
<gene>
    <name evidence="16" type="primary">addB</name>
    <name evidence="16" type="ORF">KGMB03357_23620</name>
</gene>
<dbReference type="NCBIfam" id="TIGR02773">
    <property type="entry name" value="addB_Gpos"/>
    <property type="match status" value="1"/>
</dbReference>
<dbReference type="Gene3D" id="3.40.50.300">
    <property type="entry name" value="P-loop containing nucleotide triphosphate hydrolases"/>
    <property type="match status" value="4"/>
</dbReference>
<evidence type="ECO:0000256" key="9">
    <source>
        <dbReference type="ARBA" id="ARBA00022840"/>
    </source>
</evidence>
<name>A0A401LGQ4_9FIRM</name>
<dbReference type="GO" id="GO:0005524">
    <property type="term" value="F:ATP binding"/>
    <property type="evidence" value="ECO:0007669"/>
    <property type="project" value="UniProtKB-KW"/>
</dbReference>
<keyword evidence="7 16" id="KW-0347">Helicase</keyword>
<feature type="domain" description="ATP-dependent helicase/deoxyribonuclease subunit B N-terminal" evidence="15">
    <location>
        <begin position="5"/>
        <end position="288"/>
    </location>
</feature>
<reference evidence="16 17" key="1">
    <citation type="submission" date="2018-10" db="EMBL/GenBank/DDBJ databases">
        <title>Draft Genome Sequence of Anaerotignum sp. KCTC 15736.</title>
        <authorList>
            <person name="Choi S.H."/>
            <person name="Kim J.S."/>
            <person name="Kang S.W."/>
            <person name="Lee J.S."/>
            <person name="Park S.H."/>
        </authorList>
    </citation>
    <scope>NUCLEOTIDE SEQUENCE [LARGE SCALE GENOMIC DNA]</scope>
    <source>
        <strain evidence="16 17">KCTC 15736</strain>
    </source>
</reference>
<keyword evidence="12" id="KW-0238">DNA-binding</keyword>
<dbReference type="GO" id="GO:0051539">
    <property type="term" value="F:4 iron, 4 sulfur cluster binding"/>
    <property type="evidence" value="ECO:0007669"/>
    <property type="project" value="UniProtKB-KW"/>
</dbReference>
<protein>
    <submittedName>
        <fullName evidence="16">ATP-dependent helicase/deoxyribonuclease subunit B</fullName>
    </submittedName>
</protein>
<dbReference type="GO" id="GO:0004386">
    <property type="term" value="F:helicase activity"/>
    <property type="evidence" value="ECO:0007669"/>
    <property type="project" value="UniProtKB-KW"/>
</dbReference>
<evidence type="ECO:0000256" key="3">
    <source>
        <dbReference type="ARBA" id="ARBA00022723"/>
    </source>
</evidence>
<keyword evidence="8" id="KW-0269">Exonuclease</keyword>
<evidence type="ECO:0000256" key="7">
    <source>
        <dbReference type="ARBA" id="ARBA00022806"/>
    </source>
</evidence>